<evidence type="ECO:0000313" key="2">
    <source>
        <dbReference type="EMBL" id="MCO6408692.1"/>
    </source>
</evidence>
<keyword evidence="1" id="KW-0472">Membrane</keyword>
<feature type="transmembrane region" description="Helical" evidence="1">
    <location>
        <begin position="80"/>
        <end position="97"/>
    </location>
</feature>
<accession>A0ABT1CR62</accession>
<dbReference type="Proteomes" id="UP001320715">
    <property type="component" value="Unassembled WGS sequence"/>
</dbReference>
<keyword evidence="3" id="KW-1185">Reference proteome</keyword>
<gene>
    <name evidence="2" type="ORF">GTW23_10950</name>
</gene>
<dbReference type="Pfam" id="PF14248">
    <property type="entry name" value="DUF4345"/>
    <property type="match status" value="1"/>
</dbReference>
<keyword evidence="1" id="KW-1133">Transmembrane helix</keyword>
<dbReference type="EMBL" id="JAAAML010000002">
    <property type="protein sequence ID" value="MCO6408692.1"/>
    <property type="molecule type" value="Genomic_DNA"/>
</dbReference>
<feature type="transmembrane region" description="Helical" evidence="1">
    <location>
        <begin position="6"/>
        <end position="23"/>
    </location>
</feature>
<keyword evidence="1" id="KW-0812">Transmembrane</keyword>
<proteinExistence type="predicted"/>
<evidence type="ECO:0000313" key="3">
    <source>
        <dbReference type="Proteomes" id="UP001320715"/>
    </source>
</evidence>
<organism evidence="2 3">
    <name type="scientific">Hoeflea alexandrii</name>
    <dbReference type="NCBI Taxonomy" id="288436"/>
    <lineage>
        <taxon>Bacteria</taxon>
        <taxon>Pseudomonadati</taxon>
        <taxon>Pseudomonadota</taxon>
        <taxon>Alphaproteobacteria</taxon>
        <taxon>Hyphomicrobiales</taxon>
        <taxon>Rhizobiaceae</taxon>
        <taxon>Hoeflea</taxon>
    </lineage>
</organism>
<dbReference type="RefSeq" id="WP_252915800.1">
    <property type="nucleotide sequence ID" value="NZ_JAAAML010000002.1"/>
</dbReference>
<feature type="transmembrane region" description="Helical" evidence="1">
    <location>
        <begin position="109"/>
        <end position="128"/>
    </location>
</feature>
<sequence length="139" mass="14809">MALRLVLMLAGAIIIYLGLDLGLGGMRTLGWQGSTDFITVTDPARFAVQDNHARFVGGVWLGVGLVLLAGSFAVARFRTALIAMCALVFVGGLMRIASGDTDTILAMQVLPSLLAELVLFPALGFWLFRTQPGTRADAR</sequence>
<comment type="caution">
    <text evidence="2">The sequence shown here is derived from an EMBL/GenBank/DDBJ whole genome shotgun (WGS) entry which is preliminary data.</text>
</comment>
<reference evidence="2 3" key="1">
    <citation type="submission" date="2020-01" db="EMBL/GenBank/DDBJ databases">
        <title>Genomes of bacteria type strains.</title>
        <authorList>
            <person name="Chen J."/>
            <person name="Zhu S."/>
            <person name="Yang J."/>
        </authorList>
    </citation>
    <scope>NUCLEOTIDE SEQUENCE [LARGE SCALE GENOMIC DNA]</scope>
    <source>
        <strain evidence="2 3">DSM 16655</strain>
    </source>
</reference>
<feature type="transmembrane region" description="Helical" evidence="1">
    <location>
        <begin position="55"/>
        <end position="74"/>
    </location>
</feature>
<protein>
    <submittedName>
        <fullName evidence="2">DUF4345 domain-containing protein</fullName>
    </submittedName>
</protein>
<evidence type="ECO:0000256" key="1">
    <source>
        <dbReference type="SAM" id="Phobius"/>
    </source>
</evidence>
<dbReference type="InterPro" id="IPR025597">
    <property type="entry name" value="DUF4345"/>
</dbReference>
<name>A0ABT1CR62_9HYPH</name>